<evidence type="ECO:0000256" key="1">
    <source>
        <dbReference type="ARBA" id="ARBA00023002"/>
    </source>
</evidence>
<reference evidence="3 4" key="1">
    <citation type="journal article" date="2015" name="Stand. Genomic Sci.">
        <title>Genomic Encyclopedia of Bacterial and Archaeal Type Strains, Phase III: the genomes of soil and plant-associated and newly described type strains.</title>
        <authorList>
            <person name="Whitman W.B."/>
            <person name="Woyke T."/>
            <person name="Klenk H.P."/>
            <person name="Zhou Y."/>
            <person name="Lilburn T.G."/>
            <person name="Beck B.J."/>
            <person name="De Vos P."/>
            <person name="Vandamme P."/>
            <person name="Eisen J.A."/>
            <person name="Garrity G."/>
            <person name="Hugenholtz P."/>
            <person name="Kyrpides N.C."/>
        </authorList>
    </citation>
    <scope>NUCLEOTIDE SEQUENCE [LARGE SCALE GENOMIC DNA]</scope>
    <source>
        <strain evidence="3 4">VKM Ac-2538</strain>
    </source>
</reference>
<organism evidence="3 4">
    <name type="scientific">Kribbella orskensis</name>
    <dbReference type="NCBI Taxonomy" id="2512216"/>
    <lineage>
        <taxon>Bacteria</taxon>
        <taxon>Bacillati</taxon>
        <taxon>Actinomycetota</taxon>
        <taxon>Actinomycetes</taxon>
        <taxon>Propionibacteriales</taxon>
        <taxon>Kribbellaceae</taxon>
        <taxon>Kribbella</taxon>
    </lineage>
</organism>
<evidence type="ECO:0000313" key="3">
    <source>
        <dbReference type="EMBL" id="TCO13550.1"/>
    </source>
</evidence>
<dbReference type="Gene3D" id="3.30.43.10">
    <property type="entry name" value="Uridine Diphospho-n-acetylenolpyruvylglucosamine Reductase, domain 2"/>
    <property type="match status" value="1"/>
</dbReference>
<dbReference type="SUPFAM" id="SSF56176">
    <property type="entry name" value="FAD-binding/transporter-associated domain-like"/>
    <property type="match status" value="1"/>
</dbReference>
<feature type="region of interest" description="Disordered" evidence="2">
    <location>
        <begin position="1"/>
        <end position="21"/>
    </location>
</feature>
<feature type="compositionally biased region" description="Pro residues" evidence="2">
    <location>
        <begin position="254"/>
        <end position="265"/>
    </location>
</feature>
<dbReference type="EMBL" id="SLWM01000022">
    <property type="protein sequence ID" value="TCO13550.1"/>
    <property type="molecule type" value="Genomic_DNA"/>
</dbReference>
<proteinExistence type="predicted"/>
<gene>
    <name evidence="3" type="ORF">EV644_12225</name>
</gene>
<name>A0ABY2BCE5_9ACTN</name>
<accession>A0ABY2BCE5</accession>
<comment type="caution">
    <text evidence="3">The sequence shown here is derived from an EMBL/GenBank/DDBJ whole genome shotgun (WGS) entry which is preliminary data.</text>
</comment>
<dbReference type="InterPro" id="IPR036318">
    <property type="entry name" value="FAD-bd_PCMH-like_sf"/>
</dbReference>
<sequence length="265" mass="28605">MGFGCPGWAAPTRPRVGDGSARGTFLIDGQKTVGMTTENNDQLIDELRDAIMGRVVSPADDGWHTERIAWHLLVPQEPAAIVHVADVEEVHHAIRIAARHGLAVTAQPRGHGAHQIRAVELVGAMAEQYLVLLGAIAPAPELPALIKQPSTASRRGWDPLSATGTDYPVGRQADRADLRALPTGPSPRDQGACRSRPSRPRQPPAVLTGRRPERWRVPATRPAGTLSFCPESAEEDSDDGGEQDRRVNAERVPAPRPPDVSRPPR</sequence>
<keyword evidence="1" id="KW-0560">Oxidoreductase</keyword>
<evidence type="ECO:0000256" key="2">
    <source>
        <dbReference type="SAM" id="MobiDB-lite"/>
    </source>
</evidence>
<dbReference type="Proteomes" id="UP000295818">
    <property type="component" value="Unassembled WGS sequence"/>
</dbReference>
<evidence type="ECO:0000313" key="4">
    <source>
        <dbReference type="Proteomes" id="UP000295818"/>
    </source>
</evidence>
<feature type="compositionally biased region" description="Acidic residues" evidence="2">
    <location>
        <begin position="232"/>
        <end position="241"/>
    </location>
</feature>
<protein>
    <recommendedName>
        <fullName evidence="5">FAD binding domain-containing protein</fullName>
    </recommendedName>
</protein>
<evidence type="ECO:0008006" key="5">
    <source>
        <dbReference type="Google" id="ProtNLM"/>
    </source>
</evidence>
<dbReference type="InterPro" id="IPR016167">
    <property type="entry name" value="FAD-bd_PCMH_sub1"/>
</dbReference>
<keyword evidence="4" id="KW-1185">Reference proteome</keyword>
<feature type="region of interest" description="Disordered" evidence="2">
    <location>
        <begin position="150"/>
        <end position="265"/>
    </location>
</feature>